<keyword evidence="4" id="KW-0411">Iron-sulfur</keyword>
<keyword evidence="1" id="KW-0004">4Fe-4S</keyword>
<dbReference type="EMBL" id="DSZU01000018">
    <property type="protein sequence ID" value="HGV54633.1"/>
    <property type="molecule type" value="Genomic_DNA"/>
</dbReference>
<protein>
    <submittedName>
        <fullName evidence="6">4Fe-4S ferredoxin</fullName>
    </submittedName>
</protein>
<keyword evidence="2" id="KW-0479">Metal-binding</keyword>
<organism evidence="6">
    <name type="scientific">Caldimicrobium thiodismutans</name>
    <dbReference type="NCBI Taxonomy" id="1653476"/>
    <lineage>
        <taxon>Bacteria</taxon>
        <taxon>Pseudomonadati</taxon>
        <taxon>Thermodesulfobacteriota</taxon>
        <taxon>Thermodesulfobacteria</taxon>
        <taxon>Thermodesulfobacteriales</taxon>
        <taxon>Thermodesulfobacteriaceae</taxon>
        <taxon>Caldimicrobium</taxon>
    </lineage>
</organism>
<dbReference type="PANTHER" id="PTHR43177:SF3">
    <property type="entry name" value="PROTEIN NRFC HOMOLOG"/>
    <property type="match status" value="1"/>
</dbReference>
<dbReference type="InterPro" id="IPR017900">
    <property type="entry name" value="4Fe4S_Fe_S_CS"/>
</dbReference>
<dbReference type="InterPro" id="IPR017896">
    <property type="entry name" value="4Fe4S_Fe-S-bd"/>
</dbReference>
<dbReference type="PROSITE" id="PS51379">
    <property type="entry name" value="4FE4S_FER_2"/>
    <property type="match status" value="1"/>
</dbReference>
<sequence>MNYTIVHIVENCTGCEECVKVCGENHQGLSNCRIFKVGSKFAYFSCLQCKKPQCAAACPVFALAKKGEIVAFYQNLCVGCKNCIEACPWGVPRFNFNTGTIGKCDLCFQRVERGELPYCVSACPNKALEIKELKAKE</sequence>
<dbReference type="GO" id="GO:0046872">
    <property type="term" value="F:metal ion binding"/>
    <property type="evidence" value="ECO:0007669"/>
    <property type="project" value="UniProtKB-KW"/>
</dbReference>
<dbReference type="PANTHER" id="PTHR43177">
    <property type="entry name" value="PROTEIN NRFC"/>
    <property type="match status" value="1"/>
</dbReference>
<evidence type="ECO:0000256" key="4">
    <source>
        <dbReference type="ARBA" id="ARBA00023014"/>
    </source>
</evidence>
<comment type="caution">
    <text evidence="6">The sequence shown here is derived from an EMBL/GenBank/DDBJ whole genome shotgun (WGS) entry which is preliminary data.</text>
</comment>
<dbReference type="AlphaFoldDB" id="A0A832GK17"/>
<evidence type="ECO:0000256" key="1">
    <source>
        <dbReference type="ARBA" id="ARBA00022485"/>
    </source>
</evidence>
<dbReference type="PROSITE" id="PS00198">
    <property type="entry name" value="4FE4S_FER_1"/>
    <property type="match status" value="1"/>
</dbReference>
<dbReference type="GO" id="GO:0051539">
    <property type="term" value="F:4 iron, 4 sulfur cluster binding"/>
    <property type="evidence" value="ECO:0007669"/>
    <property type="project" value="UniProtKB-KW"/>
</dbReference>
<keyword evidence="3" id="KW-0408">Iron</keyword>
<reference evidence="6" key="1">
    <citation type="journal article" date="2020" name="mSystems">
        <title>Genome- and Community-Level Interaction Insights into Carbon Utilization and Element Cycling Functions of Hydrothermarchaeota in Hydrothermal Sediment.</title>
        <authorList>
            <person name="Zhou Z."/>
            <person name="Liu Y."/>
            <person name="Xu W."/>
            <person name="Pan J."/>
            <person name="Luo Z.H."/>
            <person name="Li M."/>
        </authorList>
    </citation>
    <scope>NUCLEOTIDE SEQUENCE [LARGE SCALE GENOMIC DNA]</scope>
    <source>
        <strain evidence="6">SpSt-605</strain>
    </source>
</reference>
<feature type="domain" description="4Fe-4S ferredoxin-type" evidence="5">
    <location>
        <begin position="68"/>
        <end position="97"/>
    </location>
</feature>
<proteinExistence type="predicted"/>
<dbReference type="Pfam" id="PF13247">
    <property type="entry name" value="Fer4_11"/>
    <property type="match status" value="1"/>
</dbReference>
<dbReference type="Pfam" id="PF12800">
    <property type="entry name" value="Fer4_4"/>
    <property type="match status" value="1"/>
</dbReference>
<evidence type="ECO:0000256" key="3">
    <source>
        <dbReference type="ARBA" id="ARBA00023004"/>
    </source>
</evidence>
<dbReference type="InterPro" id="IPR050954">
    <property type="entry name" value="ET_IronSulfur_Cluster-Binding"/>
</dbReference>
<dbReference type="Gene3D" id="3.30.70.20">
    <property type="match status" value="2"/>
</dbReference>
<evidence type="ECO:0000259" key="5">
    <source>
        <dbReference type="PROSITE" id="PS51379"/>
    </source>
</evidence>
<dbReference type="SUPFAM" id="SSF54862">
    <property type="entry name" value="4Fe-4S ferredoxins"/>
    <property type="match status" value="1"/>
</dbReference>
<gene>
    <name evidence="6" type="ORF">ENT73_00910</name>
</gene>
<name>A0A832GK17_9BACT</name>
<accession>A0A832GK17</accession>
<evidence type="ECO:0000313" key="6">
    <source>
        <dbReference type="EMBL" id="HGV54633.1"/>
    </source>
</evidence>
<evidence type="ECO:0000256" key="2">
    <source>
        <dbReference type="ARBA" id="ARBA00022723"/>
    </source>
</evidence>